<dbReference type="AlphaFoldDB" id="A0A4Z1SXT8"/>
<comment type="caution">
    <text evidence="3">The sequence shown here is derived from an EMBL/GenBank/DDBJ whole genome shotgun (WGS) entry which is preliminary data.</text>
</comment>
<gene>
    <name evidence="3" type="ORF">GMRT_10396</name>
</gene>
<feature type="signal peptide" evidence="2">
    <location>
        <begin position="1"/>
        <end position="20"/>
    </location>
</feature>
<evidence type="ECO:0000256" key="1">
    <source>
        <dbReference type="SAM" id="Phobius"/>
    </source>
</evidence>
<protein>
    <submittedName>
        <fullName evidence="3">Uncharacterized protein</fullName>
    </submittedName>
</protein>
<evidence type="ECO:0000313" key="3">
    <source>
        <dbReference type="EMBL" id="TNJ30330.1"/>
    </source>
</evidence>
<evidence type="ECO:0000256" key="2">
    <source>
        <dbReference type="SAM" id="SignalP"/>
    </source>
</evidence>
<name>A0A4Z1SXT8_GIAMU</name>
<accession>A0A4Z1SXT8</accession>
<keyword evidence="2" id="KW-0732">Signal</keyword>
<organism evidence="3 4">
    <name type="scientific">Giardia muris</name>
    <dbReference type="NCBI Taxonomy" id="5742"/>
    <lineage>
        <taxon>Eukaryota</taxon>
        <taxon>Metamonada</taxon>
        <taxon>Diplomonadida</taxon>
        <taxon>Hexamitidae</taxon>
        <taxon>Giardiinae</taxon>
        <taxon>Giardia</taxon>
    </lineage>
</organism>
<dbReference type="Proteomes" id="UP000315496">
    <property type="component" value="Chromosome 1"/>
</dbReference>
<keyword evidence="1" id="KW-1133">Transmembrane helix</keyword>
<keyword evidence="1" id="KW-0812">Transmembrane</keyword>
<feature type="chain" id="PRO_5021460091" evidence="2">
    <location>
        <begin position="21"/>
        <end position="469"/>
    </location>
</feature>
<proteinExistence type="predicted"/>
<dbReference type="OrthoDB" id="10255545at2759"/>
<feature type="transmembrane region" description="Helical" evidence="1">
    <location>
        <begin position="416"/>
        <end position="440"/>
    </location>
</feature>
<sequence>MLVLHLLIGLIATTSQSTESTIILLGEHGAIDLPPLDPTLVEFIRTQPIEIEASTEDSLVTNLILYYPSLYFTVQSLAEANGLQPLQILYYSILVETLQDDLIVATKGSDGAGIYLGLVQSLNPICDYDNKPICSSIFPKESVHAWKENIQDTLRDVSFYSKGTGILLGRGMYFDGTIILPYLTTTELTVTRVLQNSTELPYLRDHIDVGDVQKDVMTMMDEVDGKKIPLSWKFLDVALRLEARNSYLSGHYYADNPQYPIPTALIKNLSTPRMTTFPHYLASLTGSNTNAQAKIVLVGTSFSTVPDLGVQSFSTTSQEGYFVQMGCSMKRGTERCKRRYLMAKEKLNALGGKGSLDDLYTSLKTFPIRTVYTHGITQTSAGNPFAYMHAEQMCSEIYDSSHRAAGCIDPPLPTNWFVVIVSLILLGLTVTAWVYGIIFAKKFDKENMSRGQPFSMLHDDDLVEESLTE</sequence>
<dbReference type="EMBL" id="VDLU01000001">
    <property type="protein sequence ID" value="TNJ30330.1"/>
    <property type="molecule type" value="Genomic_DNA"/>
</dbReference>
<keyword evidence="1" id="KW-0472">Membrane</keyword>
<reference evidence="3 4" key="1">
    <citation type="submission" date="2019-05" db="EMBL/GenBank/DDBJ databases">
        <title>The compact genome of Giardia muris reveals important steps in the evolution of intestinal protozoan parasites.</title>
        <authorList>
            <person name="Xu F."/>
            <person name="Jimenez-Gonzalez A."/>
            <person name="Einarsson E."/>
            <person name="Astvaldsson A."/>
            <person name="Peirasmaki D."/>
            <person name="Eckmann L."/>
            <person name="Andersson J.O."/>
            <person name="Svard S.G."/>
            <person name="Jerlstrom-Hultqvist J."/>
        </authorList>
    </citation>
    <scope>NUCLEOTIDE SEQUENCE [LARGE SCALE GENOMIC DNA]</scope>
    <source>
        <strain evidence="3 4">Roberts-Thomson</strain>
    </source>
</reference>
<keyword evidence="4" id="KW-1185">Reference proteome</keyword>
<dbReference type="VEuPathDB" id="GiardiaDB:GMRT_10396"/>
<evidence type="ECO:0000313" key="4">
    <source>
        <dbReference type="Proteomes" id="UP000315496"/>
    </source>
</evidence>